<dbReference type="SUPFAM" id="SSF52467">
    <property type="entry name" value="DHS-like NAD/FAD-binding domain"/>
    <property type="match status" value="1"/>
</dbReference>
<dbReference type="InterPro" id="IPR029061">
    <property type="entry name" value="THDP-binding"/>
</dbReference>
<dbReference type="InterPro" id="IPR012001">
    <property type="entry name" value="Thiamin_PyroP_enz_TPP-bd_dom"/>
</dbReference>
<comment type="similarity">
    <text evidence="1 3">Belongs to the TPP enzyme family.</text>
</comment>
<evidence type="ECO:0000256" key="2">
    <source>
        <dbReference type="ARBA" id="ARBA00023052"/>
    </source>
</evidence>
<name>A0ABT4UXZ0_9PSEU</name>
<dbReference type="CDD" id="cd00568">
    <property type="entry name" value="TPP_enzymes"/>
    <property type="match status" value="1"/>
</dbReference>
<dbReference type="Gene3D" id="3.40.50.970">
    <property type="match status" value="2"/>
</dbReference>
<sequence>MIGSRIGGDLVVETLRALGADTVFGLPGQHALGLFDALRRAPDLRLISSRVENNLAFAADGHARARLAADPASPVPVTPMIVSTGPGALLTLASLQESRASSVPVLGISSQVPAAGLGGGRHGYLHELPDQQASFRDVVKSVHVARTASQIPGALREAWESAATAPYGPVWVEIPQDVLLAPAGLPPITSATARPAPLEPLPELIDEAARLLADAENPVILAGGGAARSGAGAELLELAEALRAPVLSTFGAKGVFPWEHPLSGQSWMEDWHSTEFLADADVLLVVGSGLGELTSNYHRFAPRGRLVQIEADAGKLESNHPALGVHADAKLALSALVDRVPRREADGRAEKAVADLLERVRARLAAQDLELEQRILGEVRAALPEGTPSFWDMTMLGYWAWSAWNADGAPMHTAQGAGGLGFGLPGALGAAATGRPALAVSGDGGAMYGIAELATAVQHRLDVTWLIVDDGGYGILREYLTGTFGESTATELARPDFVVLASAFGVPAVETTPDRLRQDLADALNAPGPSVVVLPQHLRLFAPTHLDQD</sequence>
<keyword evidence="8" id="KW-1185">Reference proteome</keyword>
<evidence type="ECO:0000256" key="1">
    <source>
        <dbReference type="ARBA" id="ARBA00007812"/>
    </source>
</evidence>
<evidence type="ECO:0000259" key="5">
    <source>
        <dbReference type="Pfam" id="PF02775"/>
    </source>
</evidence>
<proteinExistence type="inferred from homology"/>
<evidence type="ECO:0000259" key="6">
    <source>
        <dbReference type="Pfam" id="PF02776"/>
    </source>
</evidence>
<gene>
    <name evidence="7" type="ORF">OU415_13305</name>
</gene>
<organism evidence="7 8">
    <name type="scientific">Saccharopolyspora oryzae</name>
    <dbReference type="NCBI Taxonomy" id="2997343"/>
    <lineage>
        <taxon>Bacteria</taxon>
        <taxon>Bacillati</taxon>
        <taxon>Actinomycetota</taxon>
        <taxon>Actinomycetes</taxon>
        <taxon>Pseudonocardiales</taxon>
        <taxon>Pseudonocardiaceae</taxon>
        <taxon>Saccharopolyspora</taxon>
    </lineage>
</organism>
<comment type="caution">
    <text evidence="7">The sequence shown here is derived from an EMBL/GenBank/DDBJ whole genome shotgun (WGS) entry which is preliminary data.</text>
</comment>
<evidence type="ECO:0000259" key="4">
    <source>
        <dbReference type="Pfam" id="PF00205"/>
    </source>
</evidence>
<dbReference type="Pfam" id="PF02775">
    <property type="entry name" value="TPP_enzyme_C"/>
    <property type="match status" value="1"/>
</dbReference>
<dbReference type="PANTHER" id="PTHR18968:SF167">
    <property type="entry name" value="ACETOLACTATE SYNTHASE LARGE SUBUNIT ILVB2-RELATED"/>
    <property type="match status" value="1"/>
</dbReference>
<dbReference type="CDD" id="cd07035">
    <property type="entry name" value="TPP_PYR_POX_like"/>
    <property type="match status" value="1"/>
</dbReference>
<evidence type="ECO:0000313" key="8">
    <source>
        <dbReference type="Proteomes" id="UP001210380"/>
    </source>
</evidence>
<dbReference type="InterPro" id="IPR045229">
    <property type="entry name" value="TPP_enz"/>
</dbReference>
<evidence type="ECO:0000256" key="3">
    <source>
        <dbReference type="RuleBase" id="RU362132"/>
    </source>
</evidence>
<feature type="domain" description="Thiamine pyrophosphate enzyme N-terminal TPP-binding" evidence="6">
    <location>
        <begin position="7"/>
        <end position="133"/>
    </location>
</feature>
<dbReference type="PANTHER" id="PTHR18968">
    <property type="entry name" value="THIAMINE PYROPHOSPHATE ENZYMES"/>
    <property type="match status" value="1"/>
</dbReference>
<protein>
    <submittedName>
        <fullName evidence="7">Thiamine pyrophosphate-binding protein</fullName>
    </submittedName>
</protein>
<feature type="domain" description="Thiamine pyrophosphate enzyme central" evidence="4">
    <location>
        <begin position="205"/>
        <end position="336"/>
    </location>
</feature>
<dbReference type="SUPFAM" id="SSF52518">
    <property type="entry name" value="Thiamin diphosphate-binding fold (THDP-binding)"/>
    <property type="match status" value="2"/>
</dbReference>
<dbReference type="InterPro" id="IPR029035">
    <property type="entry name" value="DHS-like_NAD/FAD-binding_dom"/>
</dbReference>
<feature type="domain" description="Thiamine pyrophosphate enzyme TPP-binding" evidence="5">
    <location>
        <begin position="394"/>
        <end position="533"/>
    </location>
</feature>
<dbReference type="Gene3D" id="3.40.50.1220">
    <property type="entry name" value="TPP-binding domain"/>
    <property type="match status" value="1"/>
</dbReference>
<dbReference type="Pfam" id="PF02776">
    <property type="entry name" value="TPP_enzyme_N"/>
    <property type="match status" value="1"/>
</dbReference>
<dbReference type="InterPro" id="IPR012000">
    <property type="entry name" value="Thiamin_PyroP_enz_cen_dom"/>
</dbReference>
<dbReference type="Proteomes" id="UP001210380">
    <property type="component" value="Unassembled WGS sequence"/>
</dbReference>
<evidence type="ECO:0000313" key="7">
    <source>
        <dbReference type="EMBL" id="MDA3626418.1"/>
    </source>
</evidence>
<dbReference type="EMBL" id="JAQGLA010000015">
    <property type="protein sequence ID" value="MDA3626418.1"/>
    <property type="molecule type" value="Genomic_DNA"/>
</dbReference>
<accession>A0ABT4UXZ0</accession>
<dbReference type="Pfam" id="PF00205">
    <property type="entry name" value="TPP_enzyme_M"/>
    <property type="match status" value="1"/>
</dbReference>
<reference evidence="7 8" key="1">
    <citation type="submission" date="2022-11" db="EMBL/GenBank/DDBJ databases">
        <title>Draft genome sequence of Saccharopolyspora sp. WRP15-2 isolated from rhizosphere soils of wild rice in Thailand.</title>
        <authorList>
            <person name="Duangmal K."/>
            <person name="Kammanee S."/>
            <person name="Muangham S."/>
        </authorList>
    </citation>
    <scope>NUCLEOTIDE SEQUENCE [LARGE SCALE GENOMIC DNA]</scope>
    <source>
        <strain evidence="7 8">WRP15-2</strain>
    </source>
</reference>
<keyword evidence="2 3" id="KW-0786">Thiamine pyrophosphate</keyword>
<dbReference type="RefSeq" id="WP_270949013.1">
    <property type="nucleotide sequence ID" value="NZ_JAQGLA010000015.1"/>
</dbReference>
<dbReference type="InterPro" id="IPR011766">
    <property type="entry name" value="TPP_enzyme_TPP-bd"/>
</dbReference>